<evidence type="ECO:0000256" key="1">
    <source>
        <dbReference type="SAM" id="MobiDB-lite"/>
    </source>
</evidence>
<name>A0A916XXY1_9HYPH</name>
<keyword evidence="4" id="KW-1185">Reference proteome</keyword>
<gene>
    <name evidence="3" type="ORF">GCM10011335_25020</name>
</gene>
<dbReference type="EMBL" id="BMJJ01000005">
    <property type="protein sequence ID" value="GGD21070.1"/>
    <property type="molecule type" value="Genomic_DNA"/>
</dbReference>
<reference evidence="3" key="1">
    <citation type="journal article" date="2014" name="Int. J. Syst. Evol. Microbiol.">
        <title>Complete genome sequence of Corynebacterium casei LMG S-19264T (=DSM 44701T), isolated from a smear-ripened cheese.</title>
        <authorList>
            <consortium name="US DOE Joint Genome Institute (JGI-PGF)"/>
            <person name="Walter F."/>
            <person name="Albersmeier A."/>
            <person name="Kalinowski J."/>
            <person name="Ruckert C."/>
        </authorList>
    </citation>
    <scope>NUCLEOTIDE SEQUENCE</scope>
    <source>
        <strain evidence="3">CGMCC 1.15493</strain>
    </source>
</reference>
<evidence type="ECO:0000313" key="3">
    <source>
        <dbReference type="EMBL" id="GGD21070.1"/>
    </source>
</evidence>
<protein>
    <recommendedName>
        <fullName evidence="2">DUF58 domain-containing protein</fullName>
    </recommendedName>
</protein>
<evidence type="ECO:0000259" key="2">
    <source>
        <dbReference type="Pfam" id="PF01882"/>
    </source>
</evidence>
<evidence type="ECO:0000313" key="4">
    <source>
        <dbReference type="Proteomes" id="UP000613160"/>
    </source>
</evidence>
<feature type="domain" description="DUF58" evidence="2">
    <location>
        <begin position="64"/>
        <end position="248"/>
    </location>
</feature>
<organism evidence="3 4">
    <name type="scientific">Aureimonas glaciei</name>
    <dbReference type="NCBI Taxonomy" id="1776957"/>
    <lineage>
        <taxon>Bacteria</taxon>
        <taxon>Pseudomonadati</taxon>
        <taxon>Pseudomonadota</taxon>
        <taxon>Alphaproteobacteria</taxon>
        <taxon>Hyphomicrobiales</taxon>
        <taxon>Aurantimonadaceae</taxon>
        <taxon>Aureimonas</taxon>
    </lineage>
</organism>
<dbReference type="AlphaFoldDB" id="A0A916XXY1"/>
<feature type="region of interest" description="Disordered" evidence="1">
    <location>
        <begin position="1"/>
        <end position="20"/>
    </location>
</feature>
<sequence>MDSASGAGPKAMGPGGSGTSLRTEHLLWMRHLIEAGEAGSGARTMMLPGGIVTRRRGRGLETDDIRPFLYGDDVRHIDRNTTARTGRLHVRTFRDERERSVLLVADFRPSMLFGTKRAFRSVAAAEALTLAGWRVAGQGGRVGVFAGTGRETFFHRPGAGDRAMKAVAGRLAAAHAAALAATGIVEDPPLATILESAARALPHDGTLLVATALDHPGAEFDAVMRDIAHKAAIDVLLVADPFEIETPPGSYPYLSAGGRRETGEVSGRPATRDVDRRLRRLELLGARTLLLDASLPPLDLAGLIEGFDARRR</sequence>
<comment type="caution">
    <text evidence="3">The sequence shown here is derived from an EMBL/GenBank/DDBJ whole genome shotgun (WGS) entry which is preliminary data.</text>
</comment>
<accession>A0A916XXY1</accession>
<dbReference type="InterPro" id="IPR002881">
    <property type="entry name" value="DUF58"/>
</dbReference>
<reference evidence="3" key="2">
    <citation type="submission" date="2020-09" db="EMBL/GenBank/DDBJ databases">
        <authorList>
            <person name="Sun Q."/>
            <person name="Zhou Y."/>
        </authorList>
    </citation>
    <scope>NUCLEOTIDE SEQUENCE</scope>
    <source>
        <strain evidence="3">CGMCC 1.15493</strain>
    </source>
</reference>
<dbReference type="Proteomes" id="UP000613160">
    <property type="component" value="Unassembled WGS sequence"/>
</dbReference>
<dbReference type="PANTHER" id="PTHR33608:SF12">
    <property type="entry name" value="DUF58 DOMAIN-CONTAINING PROTEIN"/>
    <property type="match status" value="1"/>
</dbReference>
<dbReference type="Pfam" id="PF01882">
    <property type="entry name" value="DUF58"/>
    <property type="match status" value="1"/>
</dbReference>
<dbReference type="PANTHER" id="PTHR33608">
    <property type="entry name" value="BLL2464 PROTEIN"/>
    <property type="match status" value="1"/>
</dbReference>
<proteinExistence type="predicted"/>